<feature type="domain" description="DC1" evidence="2">
    <location>
        <begin position="124"/>
        <end position="172"/>
    </location>
</feature>
<dbReference type="Proteomes" id="UP000027138">
    <property type="component" value="Unassembled WGS sequence"/>
</dbReference>
<dbReference type="Pfam" id="PF05278">
    <property type="entry name" value="PEARLI-4"/>
    <property type="match status" value="1"/>
</dbReference>
<evidence type="ECO:0000313" key="4">
    <source>
        <dbReference type="Proteomes" id="UP000027138"/>
    </source>
</evidence>
<dbReference type="AlphaFoldDB" id="A0A067L719"/>
<evidence type="ECO:0000259" key="2">
    <source>
        <dbReference type="Pfam" id="PF03107"/>
    </source>
</evidence>
<dbReference type="InterPro" id="IPR046349">
    <property type="entry name" value="C1-like_sf"/>
</dbReference>
<accession>A0A067L719</accession>
<evidence type="ECO:0000313" key="3">
    <source>
        <dbReference type="EMBL" id="KDP39904.1"/>
    </source>
</evidence>
<dbReference type="InterPro" id="IPR007942">
    <property type="entry name" value="PLipase-like"/>
</dbReference>
<dbReference type="Pfam" id="PF03107">
    <property type="entry name" value="C1_2"/>
    <property type="match status" value="2"/>
</dbReference>
<dbReference type="SUPFAM" id="SSF57889">
    <property type="entry name" value="Cysteine-rich domain"/>
    <property type="match status" value="3"/>
</dbReference>
<organism evidence="3 4">
    <name type="scientific">Jatropha curcas</name>
    <name type="common">Barbados nut</name>
    <dbReference type="NCBI Taxonomy" id="180498"/>
    <lineage>
        <taxon>Eukaryota</taxon>
        <taxon>Viridiplantae</taxon>
        <taxon>Streptophyta</taxon>
        <taxon>Embryophyta</taxon>
        <taxon>Tracheophyta</taxon>
        <taxon>Spermatophyta</taxon>
        <taxon>Magnoliopsida</taxon>
        <taxon>eudicotyledons</taxon>
        <taxon>Gunneridae</taxon>
        <taxon>Pentapetalae</taxon>
        <taxon>rosids</taxon>
        <taxon>fabids</taxon>
        <taxon>Malpighiales</taxon>
        <taxon>Euphorbiaceae</taxon>
        <taxon>Crotonoideae</taxon>
        <taxon>Jatropheae</taxon>
        <taxon>Jatropha</taxon>
    </lineage>
</organism>
<name>A0A067L719_JATCU</name>
<reference evidence="3 4" key="1">
    <citation type="journal article" date="2014" name="PLoS ONE">
        <title>Global Analysis of Gene Expression Profiles in Physic Nut (Jatropha curcas L.) Seedlings Exposed to Salt Stress.</title>
        <authorList>
            <person name="Zhang L."/>
            <person name="Zhang C."/>
            <person name="Wu P."/>
            <person name="Chen Y."/>
            <person name="Li M."/>
            <person name="Jiang H."/>
            <person name="Wu G."/>
        </authorList>
    </citation>
    <scope>NUCLEOTIDE SEQUENCE [LARGE SCALE GENOMIC DNA]</scope>
    <source>
        <strain evidence="4">cv. GZQX0401</strain>
        <tissue evidence="3">Young leaves</tissue>
    </source>
</reference>
<sequence>MEALEQRIEHFFHQCPLILLTTPSYRCDGCDKDFSGLTFRCGKCYFQLCVECALLPAIESDFHTKIQHFLHRHPLILAEKKVTDKVYCYECGECCRGNTYGCIKCNFFLHKSCAKLPHEIESAFHPEHPLSLLHMSSQNSEIVRRCDLCLKICSHFAFCCEKCNFVLDVECASLKPTIKYQGHDHDLTVVEKIHDELECDACYSSCKDLPAFRCVECNFDIHLLCGPLPCKIKHKCHVDPLTLKDYYVEDEDEDDEFYCDACEQRRDPRFCVYYCKQGCPMVCDVKCVMSEVIASLRGERGDVELRVVGRHMISRVFSKDLASEEREQTGTDKVATKEKVKIIPTRSLDDIVDSLDPTEQSELNDIATAMKTKSKATLESNKNQVTLPYSEEAFTQFMNLLDSSILKYELPNFIQEHDFTSVGDYLVSQTLIPTFQDLFAKYGDVSAKSTFSPKLKSIVFCFLCSVIHSMQTTKVVDITEDILQEWWACLKFVQLAGFKIQSIIDHVKRVARAYFVLQARMFTDYTSVEKNEEIEQISSDIKVLTVKLEEIKEQQEHNKLNAQAATASLMKQFLRDASAMKWKPAAHGLL</sequence>
<dbReference type="OrthoDB" id="850182at2759"/>
<keyword evidence="4" id="KW-1185">Reference proteome</keyword>
<proteinExistence type="predicted"/>
<protein>
    <recommendedName>
        <fullName evidence="2">DC1 domain-containing protein</fullName>
    </recommendedName>
</protein>
<dbReference type="PANTHER" id="PTHR46288:SF27">
    <property type="entry name" value="CYSTEINE_HISTIDINE-RICH C1 DOMAIN FAMILY PROTEIN"/>
    <property type="match status" value="1"/>
</dbReference>
<dbReference type="PANTHER" id="PTHR46288">
    <property type="entry name" value="PHORBOL-ESTER/DAG-TYPE DOMAIN-CONTAINING PROTEIN"/>
    <property type="match status" value="1"/>
</dbReference>
<dbReference type="EMBL" id="KK914336">
    <property type="protein sequence ID" value="KDP39904.1"/>
    <property type="molecule type" value="Genomic_DNA"/>
</dbReference>
<gene>
    <name evidence="3" type="ORF">JCGZ_03435</name>
</gene>
<evidence type="ECO:0000256" key="1">
    <source>
        <dbReference type="ARBA" id="ARBA00022737"/>
    </source>
</evidence>
<feature type="domain" description="DC1" evidence="2">
    <location>
        <begin position="69"/>
        <end position="114"/>
    </location>
</feature>
<keyword evidence="1" id="KW-0677">Repeat</keyword>
<dbReference type="InterPro" id="IPR004146">
    <property type="entry name" value="DC1"/>
</dbReference>